<accession>A0AB39ATU5</accession>
<evidence type="ECO:0000313" key="1">
    <source>
        <dbReference type="EMBL" id="XDH88752.1"/>
    </source>
</evidence>
<dbReference type="RefSeq" id="WP_024601634.1">
    <property type="nucleotide sequence ID" value="NZ_CP162514.1"/>
</dbReference>
<dbReference type="InterPro" id="IPR024079">
    <property type="entry name" value="MetalloPept_cat_dom_sf"/>
</dbReference>
<organism evidence="1">
    <name type="scientific">Pseudoalteromonas sp. SD03</name>
    <dbReference type="NCBI Taxonomy" id="3231719"/>
    <lineage>
        <taxon>Bacteria</taxon>
        <taxon>Pseudomonadati</taxon>
        <taxon>Pseudomonadota</taxon>
        <taxon>Gammaproteobacteria</taxon>
        <taxon>Alteromonadales</taxon>
        <taxon>Pseudoalteromonadaceae</taxon>
        <taxon>Pseudoalteromonas</taxon>
    </lineage>
</organism>
<dbReference type="AlphaFoldDB" id="A0AB39ATU5"/>
<sequence length="203" mass="23321">MNKNTYYERNNFSIYEVTNKTGIELTLSELKQIEIAMLITPKALTTFINILHNPANLDEKKKEKFESIMKQYGFINSINFEATRTFLIRQARKIINLIGSMLLTPHKLYKCTGFGDATYYDRYGIIGFGKSFFEVGTDRKVDTIVHEFSHAVWTSEDTAYNARTAMKELNIIARNARINQSAQDRKEILSSSYAFESAVRAAQ</sequence>
<dbReference type="EMBL" id="CP162514">
    <property type="protein sequence ID" value="XDH88752.1"/>
    <property type="molecule type" value="Genomic_DNA"/>
</dbReference>
<dbReference type="Gene3D" id="3.40.390.10">
    <property type="entry name" value="Collagenase (Catalytic Domain)"/>
    <property type="match status" value="1"/>
</dbReference>
<name>A0AB39ATU5_9GAMM</name>
<evidence type="ECO:0008006" key="2">
    <source>
        <dbReference type="Google" id="ProtNLM"/>
    </source>
</evidence>
<dbReference type="GO" id="GO:0008237">
    <property type="term" value="F:metallopeptidase activity"/>
    <property type="evidence" value="ECO:0007669"/>
    <property type="project" value="InterPro"/>
</dbReference>
<proteinExistence type="predicted"/>
<reference evidence="1" key="1">
    <citation type="submission" date="2024-07" db="EMBL/GenBank/DDBJ databases">
        <authorList>
            <person name="Jiang Y."/>
            <person name="Qin Q."/>
        </authorList>
    </citation>
    <scope>NUCLEOTIDE SEQUENCE</scope>
    <source>
        <strain evidence="1">SD03</strain>
    </source>
</reference>
<protein>
    <recommendedName>
        <fullName evidence="2">Lysine-specific metallo-endopeptidase domain-containing protein</fullName>
    </recommendedName>
</protein>
<gene>
    <name evidence="1" type="ORF">ABZP26_06060</name>
</gene>